<keyword evidence="6" id="KW-1185">Reference proteome</keyword>
<keyword evidence="3" id="KW-0804">Transcription</keyword>
<dbReference type="PROSITE" id="PS50949">
    <property type="entry name" value="HTH_GNTR"/>
    <property type="match status" value="1"/>
</dbReference>
<evidence type="ECO:0000256" key="2">
    <source>
        <dbReference type="ARBA" id="ARBA00023125"/>
    </source>
</evidence>
<keyword evidence="1" id="KW-0805">Transcription regulation</keyword>
<organism evidence="5 6">
    <name type="scientific">Neoroseomonas lacus</name>
    <dbReference type="NCBI Taxonomy" id="287609"/>
    <lineage>
        <taxon>Bacteria</taxon>
        <taxon>Pseudomonadati</taxon>
        <taxon>Pseudomonadota</taxon>
        <taxon>Alphaproteobacteria</taxon>
        <taxon>Acetobacterales</taxon>
        <taxon>Acetobacteraceae</taxon>
        <taxon>Neoroseomonas</taxon>
    </lineage>
</organism>
<dbReference type="Pfam" id="PF07729">
    <property type="entry name" value="FCD"/>
    <property type="match status" value="1"/>
</dbReference>
<dbReference type="InterPro" id="IPR036390">
    <property type="entry name" value="WH_DNA-bd_sf"/>
</dbReference>
<reference evidence="5" key="1">
    <citation type="journal article" date="2014" name="Int. J. Syst. Evol. Microbiol.">
        <title>Complete genome sequence of Corynebacterium casei LMG S-19264T (=DSM 44701T), isolated from a smear-ripened cheese.</title>
        <authorList>
            <consortium name="US DOE Joint Genome Institute (JGI-PGF)"/>
            <person name="Walter F."/>
            <person name="Albersmeier A."/>
            <person name="Kalinowski J."/>
            <person name="Ruckert C."/>
        </authorList>
    </citation>
    <scope>NUCLEOTIDE SEQUENCE</scope>
    <source>
        <strain evidence="5">CGMCC 1.3617</strain>
    </source>
</reference>
<dbReference type="RefSeq" id="WP_188967563.1">
    <property type="nucleotide sequence ID" value="NZ_BMKW01000006.1"/>
</dbReference>
<dbReference type="SMART" id="SM00345">
    <property type="entry name" value="HTH_GNTR"/>
    <property type="match status" value="1"/>
</dbReference>
<name>A0A917KMA8_9PROT</name>
<dbReference type="Gene3D" id="1.10.10.10">
    <property type="entry name" value="Winged helix-like DNA-binding domain superfamily/Winged helix DNA-binding domain"/>
    <property type="match status" value="1"/>
</dbReference>
<dbReference type="InterPro" id="IPR000524">
    <property type="entry name" value="Tscrpt_reg_HTH_GntR"/>
</dbReference>
<dbReference type="InterPro" id="IPR011711">
    <property type="entry name" value="GntR_C"/>
</dbReference>
<dbReference type="GO" id="GO:0003677">
    <property type="term" value="F:DNA binding"/>
    <property type="evidence" value="ECO:0007669"/>
    <property type="project" value="UniProtKB-KW"/>
</dbReference>
<gene>
    <name evidence="5" type="ORF">GCM10011320_26880</name>
</gene>
<evidence type="ECO:0000313" key="5">
    <source>
        <dbReference type="EMBL" id="GGJ18163.1"/>
    </source>
</evidence>
<reference evidence="5" key="2">
    <citation type="submission" date="2020-09" db="EMBL/GenBank/DDBJ databases">
        <authorList>
            <person name="Sun Q."/>
            <person name="Zhou Y."/>
        </authorList>
    </citation>
    <scope>NUCLEOTIDE SEQUENCE</scope>
    <source>
        <strain evidence="5">CGMCC 1.3617</strain>
    </source>
</reference>
<dbReference type="SUPFAM" id="SSF48008">
    <property type="entry name" value="GntR ligand-binding domain-like"/>
    <property type="match status" value="1"/>
</dbReference>
<accession>A0A917KMA8</accession>
<evidence type="ECO:0000313" key="6">
    <source>
        <dbReference type="Proteomes" id="UP000661507"/>
    </source>
</evidence>
<keyword evidence="2" id="KW-0238">DNA-binding</keyword>
<dbReference type="SUPFAM" id="SSF46785">
    <property type="entry name" value="Winged helix' DNA-binding domain"/>
    <property type="match status" value="1"/>
</dbReference>
<feature type="domain" description="HTH gntR-type" evidence="4">
    <location>
        <begin position="3"/>
        <end position="70"/>
    </location>
</feature>
<proteinExistence type="predicted"/>
<dbReference type="PANTHER" id="PTHR43537:SF20">
    <property type="entry name" value="HTH-TYPE TRANSCRIPTIONAL REPRESSOR GLAR"/>
    <property type="match status" value="1"/>
</dbReference>
<dbReference type="SMART" id="SM00895">
    <property type="entry name" value="FCD"/>
    <property type="match status" value="1"/>
</dbReference>
<dbReference type="Proteomes" id="UP000661507">
    <property type="component" value="Unassembled WGS sequence"/>
</dbReference>
<dbReference type="InterPro" id="IPR008920">
    <property type="entry name" value="TF_FadR/GntR_C"/>
</dbReference>
<dbReference type="Gene3D" id="1.20.120.530">
    <property type="entry name" value="GntR ligand-binding domain-like"/>
    <property type="match status" value="1"/>
</dbReference>
<comment type="caution">
    <text evidence="5">The sequence shown here is derived from an EMBL/GenBank/DDBJ whole genome shotgun (WGS) entry which is preliminary data.</text>
</comment>
<evidence type="ECO:0000256" key="3">
    <source>
        <dbReference type="ARBA" id="ARBA00023163"/>
    </source>
</evidence>
<dbReference type="PANTHER" id="PTHR43537">
    <property type="entry name" value="TRANSCRIPTIONAL REGULATOR, GNTR FAMILY"/>
    <property type="match status" value="1"/>
</dbReference>
<evidence type="ECO:0000259" key="4">
    <source>
        <dbReference type="PROSITE" id="PS50949"/>
    </source>
</evidence>
<dbReference type="AlphaFoldDB" id="A0A917KMA8"/>
<dbReference type="Pfam" id="PF00392">
    <property type="entry name" value="GntR"/>
    <property type="match status" value="1"/>
</dbReference>
<dbReference type="GO" id="GO:0003700">
    <property type="term" value="F:DNA-binding transcription factor activity"/>
    <property type="evidence" value="ECO:0007669"/>
    <property type="project" value="InterPro"/>
</dbReference>
<sequence length="216" mass="23832">MSEATSERAFGRIRADILRGVLAPGRKLTLDRLRETYGVGLSTLRESLSRLVAERLVVAEGQRGFEVAGFSETELREVAELRLLLEGHALEHAFRAGDVEWEAGVVAAHHKLSQMQDRLAAGDAVALEPWRHFDAEFHQTLISACGSRMLMATHASIFDRYSRYQNLALGFRGEIAVREHRDLCDAAIRRDAMAAREILAAHICGGVEHALASGGF</sequence>
<dbReference type="InterPro" id="IPR036388">
    <property type="entry name" value="WH-like_DNA-bd_sf"/>
</dbReference>
<evidence type="ECO:0000256" key="1">
    <source>
        <dbReference type="ARBA" id="ARBA00023015"/>
    </source>
</evidence>
<protein>
    <submittedName>
        <fullName evidence="5">GntR family transcriptional regulator</fullName>
    </submittedName>
</protein>
<dbReference type="EMBL" id="BMKW01000006">
    <property type="protein sequence ID" value="GGJ18163.1"/>
    <property type="molecule type" value="Genomic_DNA"/>
</dbReference>